<evidence type="ECO:0000313" key="4">
    <source>
        <dbReference type="Proteomes" id="UP000315783"/>
    </source>
</evidence>
<dbReference type="Proteomes" id="UP000315783">
    <property type="component" value="Unassembled WGS sequence"/>
</dbReference>
<keyword evidence="4" id="KW-1185">Reference proteome</keyword>
<comment type="caution">
    <text evidence="3">The sequence shown here is derived from an EMBL/GenBank/DDBJ whole genome shotgun (WGS) entry which is preliminary data.</text>
</comment>
<feature type="region of interest" description="Disordered" evidence="1">
    <location>
        <begin position="28"/>
        <end position="59"/>
    </location>
</feature>
<sequence length="448" mass="49657">MSSLSSAAAWLLSLMCALEFIEMEVGDEGDDDAVSDSDEVDDDTASDDTAADAGHEVDDEKRHSVFMSTVTLGFVDILKQSNSLRSGVRIYKQGVQTQGSVASIWEQLRAAGPVTETQYLRFRQYMKARLTNLISHSKSAIWIADFLTETSTIFSNAGGQISNKPLRDRLKTVSRFLEVVTDLGHVGPLVVSAAGHRLNRFAEITKIKEKDWNTWRESTQRQLHHLTAYIRLLLDPQAAKDIKVTAIDAVSYCEETHVERATLHESAVLSHSQLHPKTARPADIRFACHCEKYKAIRFTNMPIEIRRPHQPTTLEEPRSGAEETIEDSDTTEVSDPAATCRTAPRDSTASGTSSSTADLTQPRMFGEFPQDDSLWTSPNPYDWQHDWGIDGDSIPATSGMLEIGLDEIYKTVSDSEWDKIIEEALGCGWVDTENSISATSGMAQVEDP</sequence>
<organism evidence="3 4">
    <name type="scientific">Cordyceps javanica</name>
    <dbReference type="NCBI Taxonomy" id="43265"/>
    <lineage>
        <taxon>Eukaryota</taxon>
        <taxon>Fungi</taxon>
        <taxon>Dikarya</taxon>
        <taxon>Ascomycota</taxon>
        <taxon>Pezizomycotina</taxon>
        <taxon>Sordariomycetes</taxon>
        <taxon>Hypocreomycetidae</taxon>
        <taxon>Hypocreales</taxon>
        <taxon>Cordycipitaceae</taxon>
        <taxon>Cordyceps</taxon>
    </lineage>
</organism>
<name>A0A545VIW8_9HYPO</name>
<reference evidence="3 4" key="1">
    <citation type="journal article" date="2019" name="Appl. Microbiol. Biotechnol.">
        <title>Genome sequence of Isaria javanica and comparative genome analysis insights into family S53 peptidase evolution in fungal entomopathogens.</title>
        <authorList>
            <person name="Lin R."/>
            <person name="Zhang X."/>
            <person name="Xin B."/>
            <person name="Zou M."/>
            <person name="Gao Y."/>
            <person name="Qin F."/>
            <person name="Hu Q."/>
            <person name="Xie B."/>
            <person name="Cheng X."/>
        </authorList>
    </citation>
    <scope>NUCLEOTIDE SEQUENCE [LARGE SCALE GENOMIC DNA]</scope>
    <source>
        <strain evidence="3 4">IJ1G</strain>
    </source>
</reference>
<feature type="signal peptide" evidence="2">
    <location>
        <begin position="1"/>
        <end position="23"/>
    </location>
</feature>
<dbReference type="AlphaFoldDB" id="A0A545VIW8"/>
<evidence type="ECO:0000256" key="1">
    <source>
        <dbReference type="SAM" id="MobiDB-lite"/>
    </source>
</evidence>
<feature type="compositionally biased region" description="Low complexity" evidence="1">
    <location>
        <begin position="347"/>
        <end position="357"/>
    </location>
</feature>
<feature type="region of interest" description="Disordered" evidence="1">
    <location>
        <begin position="306"/>
        <end position="363"/>
    </location>
</feature>
<feature type="chain" id="PRO_5022174652" evidence="2">
    <location>
        <begin position="24"/>
        <end position="448"/>
    </location>
</feature>
<feature type="compositionally biased region" description="Acidic residues" evidence="1">
    <location>
        <begin position="28"/>
        <end position="50"/>
    </location>
</feature>
<dbReference type="EMBL" id="SPUK01000031">
    <property type="protein sequence ID" value="TQV90219.1"/>
    <property type="molecule type" value="Genomic_DNA"/>
</dbReference>
<gene>
    <name evidence="3" type="ORF">IF1G_11111</name>
</gene>
<evidence type="ECO:0000256" key="2">
    <source>
        <dbReference type="SAM" id="SignalP"/>
    </source>
</evidence>
<proteinExistence type="predicted"/>
<evidence type="ECO:0000313" key="3">
    <source>
        <dbReference type="EMBL" id="TQV90219.1"/>
    </source>
</evidence>
<accession>A0A545VIW8</accession>
<feature type="compositionally biased region" description="Acidic residues" evidence="1">
    <location>
        <begin position="323"/>
        <end position="332"/>
    </location>
</feature>
<dbReference type="OrthoDB" id="5167143at2759"/>
<protein>
    <submittedName>
        <fullName evidence="3">Uncharacterized protein</fullName>
    </submittedName>
</protein>
<keyword evidence="2" id="KW-0732">Signal</keyword>